<keyword evidence="1 6" id="KW-0378">Hydrolase</keyword>
<dbReference type="EC" id="3.1.1.61" evidence="2"/>
<evidence type="ECO:0000313" key="7">
    <source>
        <dbReference type="Proteomes" id="UP000325645"/>
    </source>
</evidence>
<dbReference type="PANTHER" id="PTHR42872:SF3">
    <property type="entry name" value="PROTEIN-GLUTAMATE METHYLESTERASE_PROTEIN-GLUTAMINE GLUTAMINASE 1"/>
    <property type="match status" value="1"/>
</dbReference>
<dbReference type="EMBL" id="CABVJH010000005">
    <property type="protein sequence ID" value="VVQ33118.1"/>
    <property type="molecule type" value="Genomic_DNA"/>
</dbReference>
<dbReference type="PANTHER" id="PTHR42872">
    <property type="entry name" value="PROTEIN-GLUTAMATE METHYLESTERASE/PROTEIN-GLUTAMINE GLUTAMINASE"/>
    <property type="match status" value="1"/>
</dbReference>
<proteinExistence type="predicted"/>
<dbReference type="GO" id="GO:0006935">
    <property type="term" value="P:chemotaxis"/>
    <property type="evidence" value="ECO:0007669"/>
    <property type="project" value="InterPro"/>
</dbReference>
<dbReference type="Proteomes" id="UP000325645">
    <property type="component" value="Unassembled WGS sequence"/>
</dbReference>
<dbReference type="Gene3D" id="3.40.50.180">
    <property type="entry name" value="Methylesterase CheB, C-terminal domain"/>
    <property type="match status" value="1"/>
</dbReference>
<comment type="catalytic activity">
    <reaction evidence="3">
        <text>[protein]-L-glutamate 5-O-methyl ester + H2O = L-glutamyl-[protein] + methanol + H(+)</text>
        <dbReference type="Rhea" id="RHEA:23236"/>
        <dbReference type="Rhea" id="RHEA-COMP:10208"/>
        <dbReference type="Rhea" id="RHEA-COMP:10311"/>
        <dbReference type="ChEBI" id="CHEBI:15377"/>
        <dbReference type="ChEBI" id="CHEBI:15378"/>
        <dbReference type="ChEBI" id="CHEBI:17790"/>
        <dbReference type="ChEBI" id="CHEBI:29973"/>
        <dbReference type="ChEBI" id="CHEBI:82795"/>
        <dbReference type="EC" id="3.1.1.61"/>
    </reaction>
</comment>
<reference evidence="6 7" key="1">
    <citation type="submission" date="2019-09" db="EMBL/GenBank/DDBJ databases">
        <authorList>
            <person name="Chandra G."/>
            <person name="Truman W A."/>
        </authorList>
    </citation>
    <scope>NUCLEOTIDE SEQUENCE [LARGE SCALE GENOMIC DNA]</scope>
    <source>
        <strain evidence="6">PS943</strain>
    </source>
</reference>
<dbReference type="SUPFAM" id="SSF52738">
    <property type="entry name" value="Methylesterase CheB, C-terminal domain"/>
    <property type="match status" value="1"/>
</dbReference>
<protein>
    <recommendedName>
        <fullName evidence="2">protein-glutamate methylesterase</fullName>
        <ecNumber evidence="2">3.1.1.61</ecNumber>
    </recommendedName>
</protein>
<gene>
    <name evidence="6" type="primary">cheB_6</name>
    <name evidence="6" type="ORF">PS943_03197</name>
</gene>
<organism evidence="6 7">
    <name type="scientific">Pseudomonas fluorescens</name>
    <dbReference type="NCBI Taxonomy" id="294"/>
    <lineage>
        <taxon>Bacteria</taxon>
        <taxon>Pseudomonadati</taxon>
        <taxon>Pseudomonadota</taxon>
        <taxon>Gammaproteobacteria</taxon>
        <taxon>Pseudomonadales</taxon>
        <taxon>Pseudomonadaceae</taxon>
        <taxon>Pseudomonas</taxon>
    </lineage>
</organism>
<dbReference type="GO" id="GO:0005737">
    <property type="term" value="C:cytoplasm"/>
    <property type="evidence" value="ECO:0007669"/>
    <property type="project" value="InterPro"/>
</dbReference>
<evidence type="ECO:0000256" key="3">
    <source>
        <dbReference type="ARBA" id="ARBA00048267"/>
    </source>
</evidence>
<evidence type="ECO:0000256" key="1">
    <source>
        <dbReference type="ARBA" id="ARBA00022801"/>
    </source>
</evidence>
<feature type="domain" description="CheB-type methylesterase" evidence="5">
    <location>
        <begin position="19"/>
        <end position="68"/>
    </location>
</feature>
<comment type="caution">
    <text evidence="4">Lacks conserved residue(s) required for the propagation of feature annotation.</text>
</comment>
<evidence type="ECO:0000256" key="2">
    <source>
        <dbReference type="ARBA" id="ARBA00039140"/>
    </source>
</evidence>
<accession>A0A5E7WDB2</accession>
<dbReference type="PROSITE" id="PS50122">
    <property type="entry name" value="CHEB"/>
    <property type="match status" value="1"/>
</dbReference>
<dbReference type="InterPro" id="IPR000673">
    <property type="entry name" value="Sig_transdc_resp-reg_Me-estase"/>
</dbReference>
<dbReference type="InterPro" id="IPR035909">
    <property type="entry name" value="CheB_C"/>
</dbReference>
<evidence type="ECO:0000256" key="4">
    <source>
        <dbReference type="PROSITE-ProRule" id="PRU00050"/>
    </source>
</evidence>
<dbReference type="AlphaFoldDB" id="A0A5E7WDB2"/>
<dbReference type="Pfam" id="PF01339">
    <property type="entry name" value="CheB_methylest"/>
    <property type="match status" value="1"/>
</dbReference>
<sequence length="68" mass="7157">MTPIYRGSRPDLAQVHLERAFCLVLSGSGSDGAVGLSRIKEQGGITLAQVPEDAEFDGMPRAAIETGI</sequence>
<name>A0A5E7WDB2_PSEFL</name>
<evidence type="ECO:0000259" key="5">
    <source>
        <dbReference type="PROSITE" id="PS50122"/>
    </source>
</evidence>
<dbReference type="GO" id="GO:0000156">
    <property type="term" value="F:phosphorelay response regulator activity"/>
    <property type="evidence" value="ECO:0007669"/>
    <property type="project" value="InterPro"/>
</dbReference>
<dbReference type="GO" id="GO:0008984">
    <property type="term" value="F:protein-glutamate methylesterase activity"/>
    <property type="evidence" value="ECO:0007669"/>
    <property type="project" value="UniProtKB-EC"/>
</dbReference>
<evidence type="ECO:0000313" key="6">
    <source>
        <dbReference type="EMBL" id="VVQ33118.1"/>
    </source>
</evidence>